<keyword evidence="3" id="KW-0809">Transit peptide</keyword>
<dbReference type="Proteomes" id="UP001187192">
    <property type="component" value="Unassembled WGS sequence"/>
</dbReference>
<proteinExistence type="inferred from homology"/>
<keyword evidence="2" id="KW-0806">Transcription termination</keyword>
<sequence>MPLTKPLFPTFLSRTFFSSSSSAAAKKLPVIRGINNIHPVHKPRALTQAQKALTNYLHSTRGLPFIFADQIASNSLFSLSNLIRKIHFSALTFSDAFQTLLRYHPINEFEFFLESIGINHDEVPFFLPKNKFFFSEDWNVLDASLALIQYGFPWNRLGVLYKEEVSIFSLSANELTERFRVFKQYFGIDNLRVVGICLAFPYLLSAGSELSGRIEEIFEDLERVFENFEMGSSCVEGNVDAWYEFCSKVRVFYELGCEKGMVGELMCRRKELLFPCPKEVLVRKAEYICKFGVGKDAVGLLLLESPEILNLNLETPVISVLGLLEHFGLDKKELQSVGEKYPHVLGRNEMANLPHVMKALSLHEWCFNKIRRSNGQLLATYAISCSDEDVDKEFVNVLKRIECSRWATHAMGKVDFLKGIGFGENALTVKVLKYLHGTSNELHERFDCFLRLGIEHSKVCLMIKMEPHILGISPELLEQKVKFLCQEIGSSIQYLEGFPGYLSFDLDTRIKRRYRFYVWLRETGLTTKKYSIASMLSATEKNFLSRLLKIHPAAAKLYLESTGVTEDPILRSLFIHKNIDILFYVFWHQADLMSLFHFIIKVGTEFSGKPGEDTSA</sequence>
<evidence type="ECO:0000256" key="1">
    <source>
        <dbReference type="ARBA" id="ARBA00007692"/>
    </source>
</evidence>
<dbReference type="SMART" id="SM00733">
    <property type="entry name" value="Mterf"/>
    <property type="match status" value="4"/>
</dbReference>
<organism evidence="4 5">
    <name type="scientific">Ficus carica</name>
    <name type="common">Common fig</name>
    <dbReference type="NCBI Taxonomy" id="3494"/>
    <lineage>
        <taxon>Eukaryota</taxon>
        <taxon>Viridiplantae</taxon>
        <taxon>Streptophyta</taxon>
        <taxon>Embryophyta</taxon>
        <taxon>Tracheophyta</taxon>
        <taxon>Spermatophyta</taxon>
        <taxon>Magnoliopsida</taxon>
        <taxon>eudicotyledons</taxon>
        <taxon>Gunneridae</taxon>
        <taxon>Pentapetalae</taxon>
        <taxon>rosids</taxon>
        <taxon>fabids</taxon>
        <taxon>Rosales</taxon>
        <taxon>Moraceae</taxon>
        <taxon>Ficeae</taxon>
        <taxon>Ficus</taxon>
    </lineage>
</organism>
<keyword evidence="2" id="KW-0805">Transcription regulation</keyword>
<keyword evidence="2" id="KW-0804">Transcription</keyword>
<dbReference type="EMBL" id="BTGU01000063">
    <property type="protein sequence ID" value="GMN56371.1"/>
    <property type="molecule type" value="Genomic_DNA"/>
</dbReference>
<keyword evidence="5" id="KW-1185">Reference proteome</keyword>
<dbReference type="Pfam" id="PF02536">
    <property type="entry name" value="mTERF"/>
    <property type="match status" value="2"/>
</dbReference>
<comment type="similarity">
    <text evidence="1">Belongs to the mTERF family.</text>
</comment>
<evidence type="ECO:0000256" key="3">
    <source>
        <dbReference type="ARBA" id="ARBA00022946"/>
    </source>
</evidence>
<dbReference type="InterPro" id="IPR003690">
    <property type="entry name" value="MTERF"/>
</dbReference>
<evidence type="ECO:0000313" key="4">
    <source>
        <dbReference type="EMBL" id="GMN56371.1"/>
    </source>
</evidence>
<dbReference type="AlphaFoldDB" id="A0AA88AYW0"/>
<name>A0AA88AYW0_FICCA</name>
<dbReference type="GO" id="GO:0003676">
    <property type="term" value="F:nucleic acid binding"/>
    <property type="evidence" value="ECO:0007669"/>
    <property type="project" value="InterPro"/>
</dbReference>
<dbReference type="PANTHER" id="PTHR13068">
    <property type="entry name" value="CGI-12 PROTEIN-RELATED"/>
    <property type="match status" value="1"/>
</dbReference>
<evidence type="ECO:0000313" key="5">
    <source>
        <dbReference type="Proteomes" id="UP001187192"/>
    </source>
</evidence>
<gene>
    <name evidence="4" type="ORF">TIFTF001_025495</name>
</gene>
<dbReference type="InterPro" id="IPR038538">
    <property type="entry name" value="MTERF_sf"/>
</dbReference>
<accession>A0AA88AYW0</accession>
<dbReference type="GO" id="GO:0006353">
    <property type="term" value="P:DNA-templated transcription termination"/>
    <property type="evidence" value="ECO:0007669"/>
    <property type="project" value="UniProtKB-KW"/>
</dbReference>
<protein>
    <submittedName>
        <fullName evidence="4">Uncharacterized protein</fullName>
    </submittedName>
</protein>
<dbReference type="PANTHER" id="PTHR13068:SF113">
    <property type="entry name" value="TRANSCRIPTION TERMINATION FACTOR MTEF18, MITOCHONDRIAL"/>
    <property type="match status" value="1"/>
</dbReference>
<reference evidence="4" key="1">
    <citation type="submission" date="2023-07" db="EMBL/GenBank/DDBJ databases">
        <title>draft genome sequence of fig (Ficus carica).</title>
        <authorList>
            <person name="Takahashi T."/>
            <person name="Nishimura K."/>
        </authorList>
    </citation>
    <scope>NUCLEOTIDE SEQUENCE</scope>
</reference>
<evidence type="ECO:0000256" key="2">
    <source>
        <dbReference type="ARBA" id="ARBA00022472"/>
    </source>
</evidence>
<dbReference type="Gene3D" id="1.25.70.10">
    <property type="entry name" value="Transcription termination factor 3, mitochondrial"/>
    <property type="match status" value="3"/>
</dbReference>
<comment type="caution">
    <text evidence="4">The sequence shown here is derived from an EMBL/GenBank/DDBJ whole genome shotgun (WGS) entry which is preliminary data.</text>
</comment>